<dbReference type="AlphaFoldDB" id="G0HS63"/>
<dbReference type="GeneID" id="31401499"/>
<gene>
    <name evidence="1" type="ordered locus">HAH_2820</name>
</gene>
<dbReference type="KEGG" id="hhi:HAH_2820"/>
<dbReference type="SUPFAM" id="SSF141571">
    <property type="entry name" value="Pentapeptide repeat-like"/>
    <property type="match status" value="1"/>
</dbReference>
<name>G0HS63_HALHT</name>
<evidence type="ECO:0008006" key="3">
    <source>
        <dbReference type="Google" id="ProtNLM"/>
    </source>
</evidence>
<organism evidence="1 2">
    <name type="scientific">Haloarcula hispanica (strain ATCC 33960 / DSM 4426 / JCM 8911 / NBRC 102182 / NCIMB 2187 / VKM B-1755)</name>
    <dbReference type="NCBI Taxonomy" id="634497"/>
    <lineage>
        <taxon>Archaea</taxon>
        <taxon>Methanobacteriati</taxon>
        <taxon>Methanobacteriota</taxon>
        <taxon>Stenosarchaea group</taxon>
        <taxon>Halobacteria</taxon>
        <taxon>Halobacteriales</taxon>
        <taxon>Haloarculaceae</taxon>
        <taxon>Haloarcula</taxon>
    </lineage>
</organism>
<dbReference type="Gene3D" id="2.160.20.80">
    <property type="entry name" value="E3 ubiquitin-protein ligase SopA"/>
    <property type="match status" value="2"/>
</dbReference>
<dbReference type="HOGENOM" id="CLU_625018_0_0_2"/>
<dbReference type="InterPro" id="IPR001646">
    <property type="entry name" value="5peptide_repeat"/>
</dbReference>
<proteinExistence type="predicted"/>
<dbReference type="OrthoDB" id="199127at2157"/>
<dbReference type="eggNOG" id="arCOG03124">
    <property type="taxonomic scope" value="Archaea"/>
</dbReference>
<reference evidence="1 2" key="1">
    <citation type="journal article" date="2011" name="J. Bacteriol.">
        <title>Complete genome sequence of Haloarcula hispanica, a model haloarchaeon for studying genetics, metabolism, and virus-host interaction.</title>
        <authorList>
            <person name="Liu H."/>
            <person name="Wu Z."/>
            <person name="Li M."/>
            <person name="Zhang F."/>
            <person name="Zheng H."/>
            <person name="Han J."/>
            <person name="Liu J."/>
            <person name="Zhou J."/>
            <person name="Wang S."/>
            <person name="Xiang H."/>
        </authorList>
    </citation>
    <scope>NUCLEOTIDE SEQUENCE [LARGE SCALE GENOMIC DNA]</scope>
    <source>
        <strain evidence="2">ATCC 33960 / DSM 4426 / JCM 8911 / NBRC 102182 / NCIMB 2187 / VKM B-1755</strain>
    </source>
</reference>
<sequence>MSKSKTGASQEGIRQDVDTNPIQGCTHIYKRYEISGYCGRPLWEGRDRCIWHADEDNKPISELREQRSDGPELLDGAILKQISVDGEISFEQCSVNNVDFHDSHLNSVSFRGAEIQGTKFDGATIHDTIFTDSDLTNCGFNNVDFSEIDFVNVRLTGADFSDLDLRDNSFTRSVMAGVNLRRAILNGVDMSETDLWNANCTNGDFSGVDLSNANLWCADFGSTDLRGADLSGARVVRTSLAGAKLKKADFSNVHISRTPINREQVGGAIFPLDSLFEDGSTSSQVRIRFKSNESLSDLELYDFIRNLNLIYSTIAENYDIIEQYTSVDYYQLEDQKDSIWNVLESNPDVSSPNKRYEIELLSIEKKSPLTIVASGMGVVLVTSLILSGGTMSLSAGPAKVHVELNSIGDGIEDLANGLERVEEVLYDTDSSEMDNENN</sequence>
<dbReference type="InterPro" id="IPR051082">
    <property type="entry name" value="Pentapeptide-BTB/POZ_domain"/>
</dbReference>
<evidence type="ECO:0000313" key="1">
    <source>
        <dbReference type="EMBL" id="AEM58400.1"/>
    </source>
</evidence>
<evidence type="ECO:0000313" key="2">
    <source>
        <dbReference type="Proteomes" id="UP000005629"/>
    </source>
</evidence>
<dbReference type="EMBL" id="CP002921">
    <property type="protein sequence ID" value="AEM58400.1"/>
    <property type="molecule type" value="Genomic_DNA"/>
</dbReference>
<accession>G0HS63</accession>
<dbReference type="RefSeq" id="WP_014041461.1">
    <property type="nucleotide sequence ID" value="NC_015948.1"/>
</dbReference>
<dbReference type="PANTHER" id="PTHR14136">
    <property type="entry name" value="BTB_POZ DOMAIN-CONTAINING PROTEIN KCTD9"/>
    <property type="match status" value="1"/>
</dbReference>
<dbReference type="STRING" id="634497.HAH_2820"/>
<protein>
    <recommendedName>
        <fullName evidence="3">Pentapeptide repeat-containing protein</fullName>
    </recommendedName>
</protein>
<dbReference type="Pfam" id="PF00805">
    <property type="entry name" value="Pentapeptide"/>
    <property type="match status" value="3"/>
</dbReference>
<dbReference type="PANTHER" id="PTHR14136:SF17">
    <property type="entry name" value="BTB_POZ DOMAIN-CONTAINING PROTEIN KCTD9"/>
    <property type="match status" value="1"/>
</dbReference>
<dbReference type="Proteomes" id="UP000005629">
    <property type="component" value="Chromosome I"/>
</dbReference>